<feature type="compositionally biased region" description="Basic and acidic residues" evidence="1">
    <location>
        <begin position="1044"/>
        <end position="1071"/>
    </location>
</feature>
<feature type="region of interest" description="Disordered" evidence="1">
    <location>
        <begin position="3253"/>
        <end position="3278"/>
    </location>
</feature>
<feature type="region of interest" description="Disordered" evidence="1">
    <location>
        <begin position="2012"/>
        <end position="2032"/>
    </location>
</feature>
<dbReference type="PANTHER" id="PTHR16207:SF11">
    <property type="entry name" value="SET DOMAIN-CONTAINING PROTEIN"/>
    <property type="match status" value="1"/>
</dbReference>
<feature type="region of interest" description="Disordered" evidence="1">
    <location>
        <begin position="274"/>
        <end position="328"/>
    </location>
</feature>
<feature type="compositionally biased region" description="Polar residues" evidence="1">
    <location>
        <begin position="2156"/>
        <end position="2166"/>
    </location>
</feature>
<feature type="compositionally biased region" description="Basic and acidic residues" evidence="1">
    <location>
        <begin position="1635"/>
        <end position="1645"/>
    </location>
</feature>
<dbReference type="GeneID" id="110982150"/>
<feature type="compositionally biased region" description="Basic and acidic residues" evidence="1">
    <location>
        <begin position="2730"/>
        <end position="2748"/>
    </location>
</feature>
<evidence type="ECO:0000259" key="2">
    <source>
        <dbReference type="Pfam" id="PF12509"/>
    </source>
</evidence>
<feature type="region of interest" description="Disordered" evidence="1">
    <location>
        <begin position="2718"/>
        <end position="2789"/>
    </location>
</feature>
<name>A0A8B7YXS0_ACAPL</name>
<dbReference type="OrthoDB" id="5960959at2759"/>
<feature type="compositionally biased region" description="Basic and acidic residues" evidence="1">
    <location>
        <begin position="1803"/>
        <end position="1836"/>
    </location>
</feature>
<feature type="compositionally biased region" description="Polar residues" evidence="1">
    <location>
        <begin position="2205"/>
        <end position="2215"/>
    </location>
</feature>
<feature type="compositionally biased region" description="Polar residues" evidence="1">
    <location>
        <begin position="1434"/>
        <end position="1449"/>
    </location>
</feature>
<dbReference type="PANTHER" id="PTHR16207">
    <property type="entry name" value="SET DOMAIN-CONTAINING PROTEIN"/>
    <property type="match status" value="1"/>
</dbReference>
<proteinExistence type="predicted"/>
<feature type="compositionally biased region" description="Basic and acidic residues" evidence="1">
    <location>
        <begin position="2229"/>
        <end position="2250"/>
    </location>
</feature>
<feature type="region of interest" description="Disordered" evidence="1">
    <location>
        <begin position="539"/>
        <end position="566"/>
    </location>
</feature>
<dbReference type="KEGG" id="aplc:110982150"/>
<feature type="compositionally biased region" description="Polar residues" evidence="1">
    <location>
        <begin position="274"/>
        <end position="286"/>
    </location>
</feature>
<feature type="region of interest" description="Disordered" evidence="1">
    <location>
        <begin position="1564"/>
        <end position="1698"/>
    </location>
</feature>
<feature type="region of interest" description="Disordered" evidence="1">
    <location>
        <begin position="3495"/>
        <end position="3537"/>
    </location>
</feature>
<feature type="compositionally biased region" description="Low complexity" evidence="1">
    <location>
        <begin position="2927"/>
        <end position="2939"/>
    </location>
</feature>
<feature type="region of interest" description="Disordered" evidence="1">
    <location>
        <begin position="2890"/>
        <end position="2953"/>
    </location>
</feature>
<feature type="region of interest" description="Disordered" evidence="1">
    <location>
        <begin position="1183"/>
        <end position="1203"/>
    </location>
</feature>
<feature type="region of interest" description="Disordered" evidence="1">
    <location>
        <begin position="729"/>
        <end position="761"/>
    </location>
</feature>
<gene>
    <name evidence="4" type="primary">LOC110982150</name>
</gene>
<sequence>MGAKITKAARRERNSGSADAKAAYLPLSKPFVIPRKKAKQGLFQEVSLQSREFLKDILPIITKQYRSKDAENRFTFTKAQLIHNEELTRTFHERRKEMKDEGRTEKELMESYAFIATDNNKAAEKMCQDGVSATGGHVAPLGNPKMGVYLSRYADIIKREGLESGHQGILIILKILKGRVKAMPLNYTSVLEPIPNYDSHVAKSSALDMTKLSSLQTPMAFDATQIYLYEFGELDMVKRPRQVCPYAVVSYTYQEPVKASPATVPLSQPLLQQETRDSVVQGTSSANHHHAQSMPPLAPLASTPAKPDIPRLDPTKKVTTDKPTTTPSLSQIENLRKNHFLVWKGMLCAKSEPLCSACMISFTSPVLPQILPAVINFKTKISFAKMHAYFPSGIFASGIPLTSNIREVCRRNKYVVYCELQHNQESTQRYQQLLQFMLLNQAVLKCRLEGNVTMFVFPTSTLSHDLGVTRGDYPETLHVLFTARSPMIGHIAEKGIYIPSGTKVQTPIADNQLLEGSDNKQLMLRIGLLSMFTRQSHDLKHQTDIRSPEASSIHSPAQGGSDALTPLSVDRTSTVAVKSKVIDYQHGLLSKKDLLSTYRSQKMQVTDNQGSNHPFQPGFVNRSPLPSEVPNVHPMYSSPASTLNIQADPVPEGSLHPMYNISETLAAPASSDGVSKKQPHPVYNPQGHPQSPSIMEAVHEENVHPMYSQHLEPSRGDQKSSSTDLLARDTWLGPTSSGSPGTAAVGVQREPPQVSRQSSKLPLGSILDQQAEITRLQEEMRILRRHKEISAGGPALEECYNAKLTKLQDFLQALRQERSRLNQEEDGRVQMEGLEDTRREQHSGDRPVGEDEVTEKLDVFSSPEVKAVESCAPQSSPLLTDTSKDLPGSSVSPALSTKVMEVVQQIAKLPVKPTQNNPEVSVQTLKAVIEKVLISPSTENTTGEGIAKSGPTFPVSIPLSMLSSGKPSDDAPGLVGHQSALKPGQGEADESGEVSQNDESGGGSRLSEKGQVKPPSNPFGDALASMDHYSLSGRASKKLKRSHSKEFGEKSEQDSKLGTEEKPITEERCNKESLSLDLNLARKVIPNFDPQADGLSSPIRGASEMKAFLNGGVVHTKDRITSATDMKSYLNKKLLDSEHEKTDRTRKGGGGSASLKRGKLSKERTIEEIDNEIRRLNKEKERLKSQFARKRNSSGGSISDKPKKLPFINSVDLKGLGRIPKKKMPSPERVEGASAFSNQTKLSAERTVDNQGGLSIGSAKGSSQDSLEGTVSLSTGIAGLTEGVTGIPDCPSDKSSYQVCSKEMQLSGGKEKGLFATGQDGSGRTLYMVVLTRKFLEGGLKEEEWSGTSLQHCISDTLHRGARFDNTKETEEERFFSQNAAAAIRKVFAKQTAEDQTIRQVTEDYQQTVTFNSDGESKSSQKPEGFSDAKEDSSPTLGQNVVDPNTETSNTEDKELVAPEETVIVVSNGENSRDEPASPIKEPSVVSHKTEDSQEGQKALSGSPSTDLTEPVRTTDLDSNVKLEDTKEQNSTGKPGIRDGLVINDGACFFGDLESEEGVCVNFDLEEDSVTDQKSPSEPTPDLQPPVSEGPTSFAQKESKDGNLQSASTVEENAESLNKLSYEEEVQLASLTSTDRAKSKADPPSESKTLPQVDPVRDGTIGTLGIESVNPGRSAAKDAVPSGDSGLESEVITHDTKSVLIDKDSAVTETPVVEVSKCDSTTDEPTLGTSLKAESSLKESRASHRHHPYERKRWDEEEEEEASGQKYSKHLAVPELEKLMQNYTIAAYKDRPRSRRASGPQPDYDHPRHSPARFRDVAREFSRGKAENSKEDRQDVKTMVAKQQKKKTQLQELERKLTKGPPGEMSETAYEIEMRCYEDQVKSGHQEGSQQDQAPTSNRQAPPSCTHRPPARGEASQPSSVAASPTCQTETSSIGAASTTGSRVSLPTSCSDNNTFSGSSNNSSKCFSIASRCSFDNSSSFGNNDRFSYNSNGSSSDNSTCSSNTNINSSVSSSSKLAGAGGGSSNNQLTEKGGIKPQLITSTANQDISLQSLKPEQVKMAHENRTRSPSNLLQVVNQQLNPVKTHPVTSKKESCLLSCSINAARDPRIRRLHNQPTPPSSSQAGPQKTSLQTAVSSSPAESTPLAQKEALETAPCATQNSSSAPVTSRKPPSLSNRPAKSILKGGQNPTSFVTVDSENRPSSPPCEQTLSGSSDASRKVKISLSQYKGKADPRSKVPPDKVEIGREEGQPKSSCTGMCKVEPSADIKQIVFLPPHQNIKITLSGDSVRSILLPEKQNRKDKPDSEDLDAVGMNMNGADEQEPGRTSTDHALPSGKPALKLQNGNKKDLRMVVDQSSPQSSAPSSEANNLLATQPNLVITIPRDGSGESTPSDMTETGVVPNDRQLTDDTATTTVTTFPESREVSLETSITLTQLELEDSIFNLTADAVGNTTAEETHKREHLNKLSPNSISRRLQSIKYELEAFWSELRKLDMPDELQVDEALPTDPRRCNLHNSRKLTQNGEFGENDLTAWAANDILADITSELSACLNSTRVLKEEQSQVSECLSKHLPKFSKLRGMAMSPRMNGSSPQESSNKLSSINEFISGLREEFCRRVEDICFSAADYSSPEKVVEVRAESESSVHSLDKDLVKKIQQMLTAARAQASLVQENSKEPEGTVKIEKASENTATLELKTNYSLNTNLSLLSSKEKVTKEVEMAEVGVESSSSPLKEKPEKSMETEKGKEVQVKGKSRSSVPERKSASSSPQASPDSCKWGKFKMKLWGKRPTKQRKIMKATWIKVEKPKPSSEVSTELSTKAECDTTSDDTKDPVVKEDDRDGDTEECKERKLSVSEEQAVEEMCAKLLGDEKALSEEKLAVTGTIPTLLNRTTSHASSVAKRSSSGPASLKTAAGFSRPQGQVKQGVVLQPGQYQPPYNPQGHVNPVKAQSQQSQAVHATGQYSLNGASCQGYFQQHPSHPNLQLPGYVQQQVPSNFLSSCQQNPNSIQQQYANYGYGSGSAQGMTSVRPPIVSSEMRHWHSGVGPLQTNTGVGPANMGPRPTSMGPEHSNMGLGPNNLAPGPKNTGLGPNNMGPGPNSMGPGPNNMGLCVNNIGTGPASIGQRPTNMTPGPNNMGSGPNNIGPGSNNMGQGITNSIGQGSTNVGPGPGSIIPGPRNMGSGPINRMPGPTNTVPGPSSIVPGPSNMGSSPINRMPGPTNMGPGHHFFGPGAYNSGPNNFGYGSNYMSPGPNSMGPGANNIGAGPNSVGPSPSRGPGPNNLAPGTYNIGPGAYNMDSVPCNAGPRLNQPVRQQPPVPGLDCEGVNTGLAVCEDLVDNTYHGKSSEAHVGQCDSELTDHSESRDTLVVVKQVSFQEPEENAHVPVSEALVPVPSPFLRPRVLEATDKCCARSLETSVEPVEGKVVGSKTSPEGSMEICIFEAAVPQFSETCIIEDAKVSASLKLTKMLDVKEVSPKVAEEDKGGQLNSYIVSRLEQQDVRAPSEMSGTMIDNLDESSTLLDSRRKSSSTEKQTESDKSPRESESFFLALLEVVQWRVFLTSRNKTRQQM</sequence>
<dbReference type="InterPro" id="IPR046432">
    <property type="entry name" value="TASOR"/>
</dbReference>
<feature type="compositionally biased region" description="Low complexity" evidence="1">
    <location>
        <begin position="2762"/>
        <end position="2772"/>
    </location>
</feature>
<feature type="compositionally biased region" description="Low complexity" evidence="1">
    <location>
        <begin position="3253"/>
        <end position="3276"/>
    </location>
</feature>
<feature type="compositionally biased region" description="Low complexity" evidence="1">
    <location>
        <begin position="3127"/>
        <end position="3147"/>
    </location>
</feature>
<dbReference type="Pfam" id="PF12509">
    <property type="entry name" value="DUF3715"/>
    <property type="match status" value="1"/>
</dbReference>
<evidence type="ECO:0000313" key="3">
    <source>
        <dbReference type="Proteomes" id="UP000694845"/>
    </source>
</evidence>
<feature type="compositionally biased region" description="Polar residues" evidence="1">
    <location>
        <begin position="1590"/>
        <end position="1619"/>
    </location>
</feature>
<feature type="region of interest" description="Disordered" evidence="1">
    <location>
        <begin position="1137"/>
        <end position="1159"/>
    </location>
</feature>
<feature type="compositionally biased region" description="Polar residues" evidence="1">
    <location>
        <begin position="2366"/>
        <end position="2377"/>
    </location>
</feature>
<dbReference type="InterPro" id="IPR022188">
    <property type="entry name" value="TASOR_DUF3715"/>
</dbReference>
<feature type="compositionally biased region" description="Basic and acidic residues" evidence="1">
    <location>
        <begin position="1513"/>
        <end position="1528"/>
    </location>
</feature>
<feature type="compositionally biased region" description="Basic residues" evidence="1">
    <location>
        <begin position="2776"/>
        <end position="2789"/>
    </location>
</feature>
<dbReference type="GO" id="GO:0005654">
    <property type="term" value="C:nucleoplasm"/>
    <property type="evidence" value="ECO:0007669"/>
    <property type="project" value="TreeGrafter"/>
</dbReference>
<feature type="region of interest" description="Disordered" evidence="1">
    <location>
        <begin position="1245"/>
        <end position="1267"/>
    </location>
</feature>
<feature type="compositionally biased region" description="Basic and acidic residues" evidence="1">
    <location>
        <begin position="1415"/>
        <end position="1433"/>
    </location>
</feature>
<feature type="region of interest" description="Disordered" evidence="1">
    <location>
        <begin position="1409"/>
        <end position="1541"/>
    </location>
</feature>
<keyword evidence="3" id="KW-1185">Reference proteome</keyword>
<feature type="compositionally biased region" description="Polar residues" evidence="1">
    <location>
        <begin position="872"/>
        <end position="881"/>
    </location>
</feature>
<dbReference type="RefSeq" id="XP_022096066.1">
    <property type="nucleotide sequence ID" value="XM_022240374.1"/>
</dbReference>
<feature type="region of interest" description="Disordered" evidence="1">
    <location>
        <begin position="870"/>
        <end position="891"/>
    </location>
</feature>
<feature type="region of interest" description="Disordered" evidence="1">
    <location>
        <begin position="821"/>
        <end position="853"/>
    </location>
</feature>
<feature type="compositionally biased region" description="Low complexity" evidence="1">
    <location>
        <begin position="2891"/>
        <end position="2906"/>
    </location>
</feature>
<organism evidence="3 4">
    <name type="scientific">Acanthaster planci</name>
    <name type="common">Crown-of-thorns starfish</name>
    <dbReference type="NCBI Taxonomy" id="133434"/>
    <lineage>
        <taxon>Eukaryota</taxon>
        <taxon>Metazoa</taxon>
        <taxon>Echinodermata</taxon>
        <taxon>Eleutherozoa</taxon>
        <taxon>Asterozoa</taxon>
        <taxon>Asteroidea</taxon>
        <taxon>Valvatacea</taxon>
        <taxon>Valvatida</taxon>
        <taxon>Acanthasteridae</taxon>
        <taxon>Acanthaster</taxon>
    </lineage>
</organism>
<feature type="compositionally biased region" description="Basic and acidic residues" evidence="1">
    <location>
        <begin position="3516"/>
        <end position="3537"/>
    </location>
</feature>
<feature type="region of interest" description="Disordered" evidence="1">
    <location>
        <begin position="3056"/>
        <end position="3093"/>
    </location>
</feature>
<feature type="compositionally biased region" description="Low complexity" evidence="1">
    <location>
        <begin position="1929"/>
        <end position="1942"/>
    </location>
</feature>
<feature type="region of interest" description="Disordered" evidence="1">
    <location>
        <begin position="2107"/>
        <end position="2257"/>
    </location>
</feature>
<feature type="compositionally biased region" description="Low complexity" evidence="1">
    <location>
        <begin position="2355"/>
        <end position="2365"/>
    </location>
</feature>
<accession>A0A8B7YXS0</accession>
<reference evidence="4" key="1">
    <citation type="submission" date="2025-08" db="UniProtKB">
        <authorList>
            <consortium name="RefSeq"/>
        </authorList>
    </citation>
    <scope>IDENTIFICATION</scope>
</reference>
<feature type="compositionally biased region" description="Basic and acidic residues" evidence="1">
    <location>
        <begin position="2296"/>
        <end position="2305"/>
    </location>
</feature>
<feature type="compositionally biased region" description="Polar residues" evidence="1">
    <location>
        <begin position="2120"/>
        <end position="2145"/>
    </location>
</feature>
<feature type="compositionally biased region" description="Polar residues" evidence="1">
    <location>
        <begin position="2187"/>
        <end position="2196"/>
    </location>
</feature>
<feature type="compositionally biased region" description="Basic and acidic residues" evidence="1">
    <location>
        <begin position="308"/>
        <end position="320"/>
    </location>
</feature>
<feature type="region of interest" description="Disordered" evidence="1">
    <location>
        <begin position="1710"/>
        <end position="1963"/>
    </location>
</feature>
<dbReference type="GO" id="GO:0045814">
    <property type="term" value="P:negative regulation of gene expression, epigenetic"/>
    <property type="evidence" value="ECO:0007669"/>
    <property type="project" value="InterPro"/>
</dbReference>
<dbReference type="Proteomes" id="UP000694845">
    <property type="component" value="Unplaced"/>
</dbReference>
<feature type="region of interest" description="Disordered" evidence="1">
    <location>
        <begin position="3123"/>
        <end position="3219"/>
    </location>
</feature>
<evidence type="ECO:0000313" key="4">
    <source>
        <dbReference type="RefSeq" id="XP_022096066.1"/>
    </source>
</evidence>
<feature type="compositionally biased region" description="Low complexity" evidence="1">
    <location>
        <begin position="1951"/>
        <end position="1963"/>
    </location>
</feature>
<dbReference type="Gene3D" id="3.90.228.10">
    <property type="match status" value="1"/>
</dbReference>
<feature type="region of interest" description="Disordered" evidence="1">
    <location>
        <begin position="2294"/>
        <end position="2411"/>
    </location>
</feature>
<feature type="compositionally biased region" description="Basic and acidic residues" evidence="1">
    <location>
        <begin position="1137"/>
        <end position="1146"/>
    </location>
</feature>
<feature type="region of interest" description="Disordered" evidence="1">
    <location>
        <begin position="668"/>
        <end position="692"/>
    </location>
</feature>
<feature type="region of interest" description="Disordered" evidence="1">
    <location>
        <begin position="958"/>
        <end position="1071"/>
    </location>
</feature>
<protein>
    <submittedName>
        <fullName evidence="4">Uncharacterized protein LOC110982150 isoform X1</fullName>
    </submittedName>
</protein>
<feature type="compositionally biased region" description="Basic and acidic residues" evidence="1">
    <location>
        <begin position="1872"/>
        <end position="1885"/>
    </location>
</feature>
<feature type="region of interest" description="Disordered" evidence="1">
    <location>
        <begin position="2801"/>
        <end position="2852"/>
    </location>
</feature>
<feature type="compositionally biased region" description="Low complexity" evidence="1">
    <location>
        <begin position="3190"/>
        <end position="3201"/>
    </location>
</feature>
<evidence type="ECO:0000256" key="1">
    <source>
        <dbReference type="SAM" id="MobiDB-lite"/>
    </source>
</evidence>
<feature type="domain" description="TASOR pseudo-PARP" evidence="2">
    <location>
        <begin position="97"/>
        <end position="245"/>
    </location>
</feature>
<feature type="compositionally biased region" description="Polar residues" evidence="1">
    <location>
        <begin position="1916"/>
        <end position="1928"/>
    </location>
</feature>
<feature type="compositionally biased region" description="Polar residues" evidence="1">
    <location>
        <begin position="1723"/>
        <end position="1733"/>
    </location>
</feature>
<feature type="compositionally biased region" description="Basic and acidic residues" evidence="1">
    <location>
        <begin position="2816"/>
        <end position="2851"/>
    </location>
</feature>
<feature type="compositionally biased region" description="Polar residues" evidence="1">
    <location>
        <begin position="1886"/>
        <end position="1903"/>
    </location>
</feature>
<feature type="compositionally biased region" description="Polar residues" evidence="1">
    <location>
        <begin position="3148"/>
        <end position="3161"/>
    </location>
</feature>